<proteinExistence type="predicted"/>
<dbReference type="SUPFAM" id="SSF52540">
    <property type="entry name" value="P-loop containing nucleoside triphosphate hydrolases"/>
    <property type="match status" value="1"/>
</dbReference>
<keyword evidence="1" id="KW-0812">Transmembrane</keyword>
<keyword evidence="1" id="KW-1133">Transmembrane helix</keyword>
<dbReference type="PANTHER" id="PTHR32309:SF31">
    <property type="entry name" value="CAPSULAR EXOPOLYSACCHARIDE FAMILY"/>
    <property type="match status" value="1"/>
</dbReference>
<evidence type="ECO:0000256" key="1">
    <source>
        <dbReference type="SAM" id="Phobius"/>
    </source>
</evidence>
<organism evidence="2 3">
    <name type="scientific">Quadrisphaera setariae</name>
    <dbReference type="NCBI Taxonomy" id="2593304"/>
    <lineage>
        <taxon>Bacteria</taxon>
        <taxon>Bacillati</taxon>
        <taxon>Actinomycetota</taxon>
        <taxon>Actinomycetes</taxon>
        <taxon>Kineosporiales</taxon>
        <taxon>Kineosporiaceae</taxon>
        <taxon>Quadrisphaera</taxon>
    </lineage>
</organism>
<reference evidence="2 3" key="1">
    <citation type="submission" date="2019-07" db="EMBL/GenBank/DDBJ databases">
        <title>Quadrisphaera sp. strain DD2A genome sequencing and assembly.</title>
        <authorList>
            <person name="Kim I."/>
        </authorList>
    </citation>
    <scope>NUCLEOTIDE SEQUENCE [LARGE SCALE GENOMIC DNA]</scope>
    <source>
        <strain evidence="2 3">DD2A</strain>
    </source>
</reference>
<name>A0A5C8ZE54_9ACTN</name>
<dbReference type="Proteomes" id="UP000321234">
    <property type="component" value="Unassembled WGS sequence"/>
</dbReference>
<gene>
    <name evidence="2" type="ORF">FMM08_09485</name>
</gene>
<dbReference type="RefSeq" id="WP_147926128.1">
    <property type="nucleotide sequence ID" value="NZ_VKAC01000005.1"/>
</dbReference>
<sequence>MILQDYVRLARRGAWLLIAMVMLGAAGGLGVAALTAPTYFSRATVVVSAGGDDTPGDLAQVSSYGVQRAPTYAGVAGSSTVLTQAASSLGGGLTAQVLAEAVNVTVRTDTALIDIDAEASTGEDAAARANAVATALARVAPSLDGSAVVITPVQVAQVPEVADAPRPRNDVIAGAVVGLALGVVALALWQALDDKIRAAADVPRSRSLRVVSVLPYGRRGKQDEARSEGLRRLRAVLTAGPGGDRSVVAVASVSSSSEKDAEEVAVGLAQALSETGASVLVIDLTAPSRPLGARGEALTGGRAGGRLPVMAGEVDDVSWLVPENLGTTPGALVGTADGRAALDQLTGGYDHRVLLCPPALDRSEISVVAGRATATLLVADAGRTSRSGLQRAAGSLTSAGVTTVGVVLVGARTDEAWAV</sequence>
<keyword evidence="1" id="KW-0472">Membrane</keyword>
<accession>A0A5C8ZE54</accession>
<dbReference type="InterPro" id="IPR050445">
    <property type="entry name" value="Bact_polysacc_biosynth/exp"/>
</dbReference>
<keyword evidence="3" id="KW-1185">Reference proteome</keyword>
<comment type="caution">
    <text evidence="2">The sequence shown here is derived from an EMBL/GenBank/DDBJ whole genome shotgun (WGS) entry which is preliminary data.</text>
</comment>
<evidence type="ECO:0008006" key="4">
    <source>
        <dbReference type="Google" id="ProtNLM"/>
    </source>
</evidence>
<protein>
    <recommendedName>
        <fullName evidence="4">Capsular polysaccharide biosynthesis protein</fullName>
    </recommendedName>
</protein>
<dbReference type="OrthoDB" id="9812433at2"/>
<dbReference type="PANTHER" id="PTHR32309">
    <property type="entry name" value="TYROSINE-PROTEIN KINASE"/>
    <property type="match status" value="1"/>
</dbReference>
<dbReference type="Gene3D" id="3.40.50.300">
    <property type="entry name" value="P-loop containing nucleotide triphosphate hydrolases"/>
    <property type="match status" value="1"/>
</dbReference>
<dbReference type="InterPro" id="IPR027417">
    <property type="entry name" value="P-loop_NTPase"/>
</dbReference>
<feature type="transmembrane region" description="Helical" evidence="1">
    <location>
        <begin position="12"/>
        <end position="34"/>
    </location>
</feature>
<dbReference type="AlphaFoldDB" id="A0A5C8ZE54"/>
<dbReference type="EMBL" id="VKAC01000005">
    <property type="protein sequence ID" value="TXR56335.1"/>
    <property type="molecule type" value="Genomic_DNA"/>
</dbReference>
<evidence type="ECO:0000313" key="2">
    <source>
        <dbReference type="EMBL" id="TXR56335.1"/>
    </source>
</evidence>
<evidence type="ECO:0000313" key="3">
    <source>
        <dbReference type="Proteomes" id="UP000321234"/>
    </source>
</evidence>